<accession>A0AAU8TZJ1</accession>
<gene>
    <name evidence="1" type="ORF">CUREO_0681</name>
</gene>
<dbReference type="RefSeq" id="WP_050334454.1">
    <property type="nucleotide sequence ID" value="NZ_CP012195.1"/>
</dbReference>
<evidence type="ECO:0000313" key="2">
    <source>
        <dbReference type="Proteomes" id="UP000063971"/>
    </source>
</evidence>
<reference evidence="1 2" key="1">
    <citation type="journal article" date="2015" name="Genome Announc.">
        <title>Complete Genome Sequence of the Campylobacter ureolyticus Clinical Isolate RIGS 9880.</title>
        <authorList>
            <person name="Miller W.G."/>
            <person name="Yee E."/>
            <person name="On S.L."/>
            <person name="Andersen L.P."/>
            <person name="Bono J.L."/>
        </authorList>
    </citation>
    <scope>NUCLEOTIDE SEQUENCE [LARGE SCALE GENOMIC DNA]</scope>
    <source>
        <strain evidence="1 2">RIGS 9880</strain>
    </source>
</reference>
<sequence>MSLYFDDDDEKEYYKDNFDAHYFFDDYEDISDESIIAKHITPDYIPIPEKWQGFAEKYNHYSVLGMEDEFFEQHNTPQDLEKVEWIEKINDDNLKIGLDFYREFFRDTEFDFSDDDEFVCDDED</sequence>
<dbReference type="KEGG" id="cure:CUREO_0681"/>
<organism evidence="1 2">
    <name type="scientific">Campylobacter ureolyticus RIGS 9880</name>
    <dbReference type="NCBI Taxonomy" id="1032069"/>
    <lineage>
        <taxon>Bacteria</taxon>
        <taxon>Pseudomonadati</taxon>
        <taxon>Campylobacterota</taxon>
        <taxon>Epsilonproteobacteria</taxon>
        <taxon>Campylobacterales</taxon>
        <taxon>Campylobacteraceae</taxon>
        <taxon>Campylobacter</taxon>
    </lineage>
</organism>
<dbReference type="AlphaFoldDB" id="A0AAU8TZJ1"/>
<proteinExistence type="predicted"/>
<dbReference type="Proteomes" id="UP000063971">
    <property type="component" value="Chromosome"/>
</dbReference>
<protein>
    <submittedName>
        <fullName evidence="1">Uncharacterized protein</fullName>
    </submittedName>
</protein>
<name>A0AAU8TZJ1_9BACT</name>
<evidence type="ECO:0000313" key="1">
    <source>
        <dbReference type="EMBL" id="AKT90545.1"/>
    </source>
</evidence>
<dbReference type="EMBL" id="CP012195">
    <property type="protein sequence ID" value="AKT90545.1"/>
    <property type="molecule type" value="Genomic_DNA"/>
</dbReference>